<dbReference type="PANTHER" id="PTHR42101:SF1">
    <property type="entry name" value="LOW TEMPERATURE REQUIREMENT A"/>
    <property type="match status" value="1"/>
</dbReference>
<feature type="transmembrane region" description="Helical" evidence="1">
    <location>
        <begin position="250"/>
        <end position="272"/>
    </location>
</feature>
<feature type="transmembrane region" description="Helical" evidence="1">
    <location>
        <begin position="316"/>
        <end position="336"/>
    </location>
</feature>
<dbReference type="Pfam" id="PF06772">
    <property type="entry name" value="LtrA"/>
    <property type="match status" value="1"/>
</dbReference>
<feature type="chain" id="PRO_5040135413" evidence="2">
    <location>
        <begin position="18"/>
        <end position="685"/>
    </location>
</feature>
<feature type="transmembrane region" description="Helical" evidence="1">
    <location>
        <begin position="553"/>
        <end position="574"/>
    </location>
</feature>
<organism evidence="3 4">
    <name type="scientific">Plectosphaerella plurivora</name>
    <dbReference type="NCBI Taxonomy" id="936078"/>
    <lineage>
        <taxon>Eukaryota</taxon>
        <taxon>Fungi</taxon>
        <taxon>Dikarya</taxon>
        <taxon>Ascomycota</taxon>
        <taxon>Pezizomycotina</taxon>
        <taxon>Sordariomycetes</taxon>
        <taxon>Hypocreomycetidae</taxon>
        <taxon>Glomerellales</taxon>
        <taxon>Plectosphaerellaceae</taxon>
        <taxon>Plectosphaerella</taxon>
    </lineage>
</organism>
<feature type="signal peptide" evidence="2">
    <location>
        <begin position="1"/>
        <end position="17"/>
    </location>
</feature>
<gene>
    <name evidence="3" type="ORF">F5X68DRAFT_229078</name>
</gene>
<evidence type="ECO:0000256" key="2">
    <source>
        <dbReference type="SAM" id="SignalP"/>
    </source>
</evidence>
<feature type="transmembrane region" description="Helical" evidence="1">
    <location>
        <begin position="586"/>
        <end position="606"/>
    </location>
</feature>
<proteinExistence type="predicted"/>
<keyword evidence="1" id="KW-0812">Transmembrane</keyword>
<dbReference type="Proteomes" id="UP000770015">
    <property type="component" value="Unassembled WGS sequence"/>
</dbReference>
<feature type="transmembrane region" description="Helical" evidence="1">
    <location>
        <begin position="215"/>
        <end position="238"/>
    </location>
</feature>
<keyword evidence="1" id="KW-0472">Membrane</keyword>
<feature type="transmembrane region" description="Helical" evidence="1">
    <location>
        <begin position="348"/>
        <end position="368"/>
    </location>
</feature>
<keyword evidence="1" id="KW-1133">Transmembrane helix</keyword>
<dbReference type="EMBL" id="JAGSXJ010000004">
    <property type="protein sequence ID" value="KAH6692728.1"/>
    <property type="molecule type" value="Genomic_DNA"/>
</dbReference>
<accession>A0A9P9ABH7</accession>
<dbReference type="InterPro" id="IPR010640">
    <property type="entry name" value="Low_temperature_requirement_A"/>
</dbReference>
<protein>
    <submittedName>
        <fullName evidence="3">Uncharacterized protein</fullName>
    </submittedName>
</protein>
<feature type="transmembrane region" description="Helical" evidence="1">
    <location>
        <begin position="284"/>
        <end position="304"/>
    </location>
</feature>
<dbReference type="PANTHER" id="PTHR42101">
    <property type="entry name" value="CHROMOSOME 16, WHOLE GENOME SHOTGUN SEQUENCE"/>
    <property type="match status" value="1"/>
</dbReference>
<comment type="caution">
    <text evidence="3">The sequence shown here is derived from an EMBL/GenBank/DDBJ whole genome shotgun (WGS) entry which is preliminary data.</text>
</comment>
<keyword evidence="4" id="KW-1185">Reference proteome</keyword>
<dbReference type="OrthoDB" id="3177213at2759"/>
<reference evidence="3" key="1">
    <citation type="journal article" date="2021" name="Nat. Commun.">
        <title>Genetic determinants of endophytism in the Arabidopsis root mycobiome.</title>
        <authorList>
            <person name="Mesny F."/>
            <person name="Miyauchi S."/>
            <person name="Thiergart T."/>
            <person name="Pickel B."/>
            <person name="Atanasova L."/>
            <person name="Karlsson M."/>
            <person name="Huettel B."/>
            <person name="Barry K.W."/>
            <person name="Haridas S."/>
            <person name="Chen C."/>
            <person name="Bauer D."/>
            <person name="Andreopoulos W."/>
            <person name="Pangilinan J."/>
            <person name="LaButti K."/>
            <person name="Riley R."/>
            <person name="Lipzen A."/>
            <person name="Clum A."/>
            <person name="Drula E."/>
            <person name="Henrissat B."/>
            <person name="Kohler A."/>
            <person name="Grigoriev I.V."/>
            <person name="Martin F.M."/>
            <person name="Hacquard S."/>
        </authorList>
    </citation>
    <scope>NUCLEOTIDE SEQUENCE</scope>
    <source>
        <strain evidence="3">MPI-SDFR-AT-0117</strain>
    </source>
</reference>
<evidence type="ECO:0000256" key="1">
    <source>
        <dbReference type="SAM" id="Phobius"/>
    </source>
</evidence>
<evidence type="ECO:0000313" key="4">
    <source>
        <dbReference type="Proteomes" id="UP000770015"/>
    </source>
</evidence>
<feature type="transmembrane region" description="Helical" evidence="1">
    <location>
        <begin position="618"/>
        <end position="642"/>
    </location>
</feature>
<evidence type="ECO:0000313" key="3">
    <source>
        <dbReference type="EMBL" id="KAH6692728.1"/>
    </source>
</evidence>
<keyword evidence="2" id="KW-0732">Signal</keyword>
<feature type="transmembrane region" description="Helical" evidence="1">
    <location>
        <begin position="148"/>
        <end position="169"/>
    </location>
</feature>
<name>A0A9P9ABH7_9PEZI</name>
<dbReference type="AlphaFoldDB" id="A0A9P9ABH7"/>
<sequence>MKVAYFLLSALATVAIAAPTTPTGDEIMVENLEKRQICGGACENGRKYCYNCSFGSCQSCSTKEGVEESTMDIDTPGSRKIEILHRRVQENLPLFGQMVEHADQYTLRYHEREDARNIELFLDLFFVAIFSTFTKNHEINSNESLSSYAVYFGVIWGSWLQACLFDVRFGFDSMFERFTKAVQMCMFIGFASSTGCLNMDPVYQAKTKGQLSGFGALNVLMIVSRALYALQYFVVFWLVGSKHRAAKLPLLMTSGMYLLASIIYVMMFKFLLLDAGKVQGFYGYYALLAFELAVLSWVAARYECISFKNTHLHKRLMVLTLMILGEGVIVCAFSFAKISSKTGWTPNSFGQALCVVLSIYFIYCLYFGNSGIERARQFNPTKQGIYAILHLPFHLSLALTLEGLRTWTIIANVQYNFKKVYGYIDQVIGNSPDIFRLGEIAPDKGSKIVDTLNKTVKTFGFDDSSSWKNMQAALVKLNLAWQDDPATLAAGIPIGGATNKDGILKFYFDEFTSLFQNEQFKSNSLIVPDVQVQAANGSGVAQMDAYFAIFKMIFIYFFICTAIVMIILSFFRSMSIGERDKVDRTLIGVRLVMGIFLGLLGLMGLMDAKVQSYISSGVLLPTFLFVLILVVGVEKALTIFAINRARRSGLDLHIESPSEKLATYDHDKSVSGETLSLYKKDEEAS</sequence>